<dbReference type="EMBL" id="BAAAPB010000001">
    <property type="protein sequence ID" value="GAA1948165.1"/>
    <property type="molecule type" value="Genomic_DNA"/>
</dbReference>
<gene>
    <name evidence="1" type="ORF">GCM10009798_04160</name>
</gene>
<evidence type="ECO:0008006" key="3">
    <source>
        <dbReference type="Google" id="ProtNLM"/>
    </source>
</evidence>
<protein>
    <recommendedName>
        <fullName evidence="3">DNA-binding protein</fullName>
    </recommendedName>
</protein>
<evidence type="ECO:0000313" key="1">
    <source>
        <dbReference type="EMBL" id="GAA1948165.1"/>
    </source>
</evidence>
<proteinExistence type="predicted"/>
<keyword evidence="2" id="KW-1185">Reference proteome</keyword>
<dbReference type="RefSeq" id="WP_344041909.1">
    <property type="nucleotide sequence ID" value="NZ_BAAAPB010000001.1"/>
</dbReference>
<sequence length="548" mass="60408">MQNHRDESISIALERLALTLGESGAVPVPELVRALERAAERLRTKSVPEELPYDLVTQAEASRAVGVSRQAVNQWVRNGTLRSYEGSGSSSRHGPRVSLAEVAVAANRRSRDVPFSGGRRRELLDFLLNAEQGSAAPVAQEIRRALEDDSYDGHSPERIRVLGEFVVASMGLGDQQREFTPEGLQLLSELVPAITVDVATPFGRLAGSLQLLIRSADGTAGFDSPAVALLSMLGCATLGSLYPGEDSGVGHELAHAGQEVWGEDWVERLLDAVFHLGELRPSPLTRFTSSLTYLDNNRFLRKAQAAGVSISYSRGPGPLLPQRFYGAPILRDMMAGVPRPDAPWAFSSDSTRDALPTQLESGLNPFRVMNYEYGLLDPDIHGIRRYCFSAADARRDLRLYADTLSGRDRHRYVEYAVESLTRTLLEPSVELGAVDSVQDFDWWKDHIIRASQQEVLLGLRDERARRVAHALLVSTSMLPSVVEAANTDSSLRDRLRIYVKNLEFDVIDARYRDDVRRGVSRIIKQGGLAMSPSDARTAAENEIHAMLA</sequence>
<evidence type="ECO:0000313" key="2">
    <source>
        <dbReference type="Proteomes" id="UP001500571"/>
    </source>
</evidence>
<organism evidence="1 2">
    <name type="scientific">Nocardioides panacihumi</name>
    <dbReference type="NCBI Taxonomy" id="400774"/>
    <lineage>
        <taxon>Bacteria</taxon>
        <taxon>Bacillati</taxon>
        <taxon>Actinomycetota</taxon>
        <taxon>Actinomycetes</taxon>
        <taxon>Propionibacteriales</taxon>
        <taxon>Nocardioidaceae</taxon>
        <taxon>Nocardioides</taxon>
    </lineage>
</organism>
<accession>A0ABP5BP80</accession>
<comment type="caution">
    <text evidence="1">The sequence shown here is derived from an EMBL/GenBank/DDBJ whole genome shotgun (WGS) entry which is preliminary data.</text>
</comment>
<name>A0ABP5BP80_9ACTN</name>
<reference evidence="2" key="1">
    <citation type="journal article" date="2019" name="Int. J. Syst. Evol. Microbiol.">
        <title>The Global Catalogue of Microorganisms (GCM) 10K type strain sequencing project: providing services to taxonomists for standard genome sequencing and annotation.</title>
        <authorList>
            <consortium name="The Broad Institute Genomics Platform"/>
            <consortium name="The Broad Institute Genome Sequencing Center for Infectious Disease"/>
            <person name="Wu L."/>
            <person name="Ma J."/>
        </authorList>
    </citation>
    <scope>NUCLEOTIDE SEQUENCE [LARGE SCALE GENOMIC DNA]</scope>
    <source>
        <strain evidence="2">JCM 15309</strain>
    </source>
</reference>
<dbReference type="Proteomes" id="UP001500571">
    <property type="component" value="Unassembled WGS sequence"/>
</dbReference>